<name>A0A0P1ATZ9_PLAHL</name>
<dbReference type="RefSeq" id="XP_024582144.1">
    <property type="nucleotide sequence ID" value="XM_024716558.1"/>
</dbReference>
<evidence type="ECO:0000313" key="1">
    <source>
        <dbReference type="EMBL" id="CEG45775.1"/>
    </source>
</evidence>
<keyword evidence="2" id="KW-1185">Reference proteome</keyword>
<dbReference type="GeneID" id="36397103"/>
<proteinExistence type="predicted"/>
<dbReference type="AlphaFoldDB" id="A0A0P1ATZ9"/>
<evidence type="ECO:0000313" key="2">
    <source>
        <dbReference type="Proteomes" id="UP000054928"/>
    </source>
</evidence>
<accession>A0A0P1ATZ9</accession>
<reference evidence="2" key="1">
    <citation type="submission" date="2014-09" db="EMBL/GenBank/DDBJ databases">
        <authorList>
            <person name="Sharma Rahul"/>
            <person name="Thines Marco"/>
        </authorList>
    </citation>
    <scope>NUCLEOTIDE SEQUENCE [LARGE SCALE GENOMIC DNA]</scope>
</reference>
<organism evidence="1 2">
    <name type="scientific">Plasmopara halstedii</name>
    <name type="common">Downy mildew of sunflower</name>
    <dbReference type="NCBI Taxonomy" id="4781"/>
    <lineage>
        <taxon>Eukaryota</taxon>
        <taxon>Sar</taxon>
        <taxon>Stramenopiles</taxon>
        <taxon>Oomycota</taxon>
        <taxon>Peronosporomycetes</taxon>
        <taxon>Peronosporales</taxon>
        <taxon>Peronosporaceae</taxon>
        <taxon>Plasmopara</taxon>
    </lineage>
</organism>
<protein>
    <submittedName>
        <fullName evidence="1">Uncharacterized protein</fullName>
    </submittedName>
</protein>
<sequence length="106" mass="11631">MAPGDNIIEHLLKLDNICMRLADFDDGAQDDGPLVIFLAFYRLEVSVTRVKLRDHCGGFAGHRSNNRRDDHRGCRRGGNSLCGFTGRSLNAATLVKSVTSAQGSRK</sequence>
<dbReference type="Proteomes" id="UP000054928">
    <property type="component" value="Unassembled WGS sequence"/>
</dbReference>
<dbReference type="EMBL" id="CCYD01001640">
    <property type="protein sequence ID" value="CEG45775.1"/>
    <property type="molecule type" value="Genomic_DNA"/>
</dbReference>